<proteinExistence type="predicted"/>
<reference evidence="1" key="1">
    <citation type="submission" date="2016-10" db="EMBL/GenBank/DDBJ databases">
        <title>Sequence of Gallionella enrichment culture.</title>
        <authorList>
            <person name="Poehlein A."/>
            <person name="Muehling M."/>
            <person name="Daniel R."/>
        </authorList>
    </citation>
    <scope>NUCLEOTIDE SEQUENCE</scope>
</reference>
<dbReference type="EMBL" id="MLJW01004273">
    <property type="protein sequence ID" value="OIQ70291.1"/>
    <property type="molecule type" value="Genomic_DNA"/>
</dbReference>
<accession>A0A1J5PYE6</accession>
<protein>
    <submittedName>
        <fullName evidence="1">Uncharacterized protein</fullName>
    </submittedName>
</protein>
<name>A0A1J5PYE6_9ZZZZ</name>
<gene>
    <name evidence="1" type="ORF">GALL_480980</name>
</gene>
<sequence length="369" mass="40439">MPPQLPRLAAGVRETQQPQVLCIVDHRLLGIADAGTHNLHQGVGAGRLLLGQRGPSAVIQGAHRGDGCSRDGEVCLRAFLHVDDPDFQGVPIEARDHAARIEPFMPQHALRVVRRNLPVHRGENPRLVVGAARHRVRDHPPDQGRNLALVAAVVFHAKIHEAAEPALGKRRARCQRREHGQQQADGGVQAGKFVIAGERQVEVHALQIGPAMASAVEGAVVALVNFRMLVRPQAGFRTRVHPGMHGAGHEARAPGFEQAVDMPDLGLEERRQGLECRDRRRVFELGHMQHQFVGPGGRPSRHIRDVLPLPLAQQLVGNRQHRQGVPVHDHVFQLDAVAGKGMEDGGGFHCEPPRLRSSIRRTNTPITSR</sequence>
<evidence type="ECO:0000313" key="1">
    <source>
        <dbReference type="EMBL" id="OIQ70291.1"/>
    </source>
</evidence>
<dbReference type="AlphaFoldDB" id="A0A1J5PYE6"/>
<organism evidence="1">
    <name type="scientific">mine drainage metagenome</name>
    <dbReference type="NCBI Taxonomy" id="410659"/>
    <lineage>
        <taxon>unclassified sequences</taxon>
        <taxon>metagenomes</taxon>
        <taxon>ecological metagenomes</taxon>
    </lineage>
</organism>
<comment type="caution">
    <text evidence="1">The sequence shown here is derived from an EMBL/GenBank/DDBJ whole genome shotgun (WGS) entry which is preliminary data.</text>
</comment>